<protein>
    <submittedName>
        <fullName evidence="9">Multiple sugar transport system permease protein</fullName>
    </submittedName>
</protein>
<keyword evidence="6 7" id="KW-0472">Membrane</keyword>
<dbReference type="SUPFAM" id="SSF160964">
    <property type="entry name" value="MalF N-terminal region-like"/>
    <property type="match status" value="1"/>
</dbReference>
<dbReference type="OrthoDB" id="9787541at2"/>
<dbReference type="InterPro" id="IPR000515">
    <property type="entry name" value="MetI-like"/>
</dbReference>
<feature type="transmembrane region" description="Helical" evidence="7">
    <location>
        <begin position="113"/>
        <end position="137"/>
    </location>
</feature>
<feature type="transmembrane region" description="Helical" evidence="7">
    <location>
        <begin position="169"/>
        <end position="194"/>
    </location>
</feature>
<dbReference type="GO" id="GO:0055085">
    <property type="term" value="P:transmembrane transport"/>
    <property type="evidence" value="ECO:0007669"/>
    <property type="project" value="InterPro"/>
</dbReference>
<comment type="similarity">
    <text evidence="7">Belongs to the binding-protein-dependent transport system permease family.</text>
</comment>
<keyword evidence="9" id="KW-0762">Sugar transport</keyword>
<evidence type="ECO:0000313" key="9">
    <source>
        <dbReference type="EMBL" id="SEH65937.1"/>
    </source>
</evidence>
<dbReference type="PANTHER" id="PTHR30193:SF37">
    <property type="entry name" value="INNER MEMBRANE ABC TRANSPORTER PERMEASE PROTEIN YCJO"/>
    <property type="match status" value="1"/>
</dbReference>
<dbReference type="SUPFAM" id="SSF161098">
    <property type="entry name" value="MetI-like"/>
    <property type="match status" value="1"/>
</dbReference>
<dbReference type="Pfam" id="PF00528">
    <property type="entry name" value="BPD_transp_1"/>
    <property type="match status" value="1"/>
</dbReference>
<dbReference type="InterPro" id="IPR035906">
    <property type="entry name" value="MetI-like_sf"/>
</dbReference>
<dbReference type="RefSeq" id="WP_074716946.1">
    <property type="nucleotide sequence ID" value="NZ_FNWV01000006.1"/>
</dbReference>
<feature type="transmembrane region" description="Helical" evidence="7">
    <location>
        <begin position="12"/>
        <end position="34"/>
    </location>
</feature>
<evidence type="ECO:0000256" key="2">
    <source>
        <dbReference type="ARBA" id="ARBA00022448"/>
    </source>
</evidence>
<evidence type="ECO:0000259" key="8">
    <source>
        <dbReference type="PROSITE" id="PS50928"/>
    </source>
</evidence>
<evidence type="ECO:0000313" key="10">
    <source>
        <dbReference type="Proteomes" id="UP000183190"/>
    </source>
</evidence>
<dbReference type="PROSITE" id="PS50928">
    <property type="entry name" value="ABC_TM1"/>
    <property type="match status" value="1"/>
</dbReference>
<dbReference type="InterPro" id="IPR051393">
    <property type="entry name" value="ABC_transporter_permease"/>
</dbReference>
<comment type="subcellular location">
    <subcellularLocation>
        <location evidence="1 7">Cell membrane</location>
        <topology evidence="1 7">Multi-pass membrane protein</topology>
    </subcellularLocation>
</comment>
<dbReference type="CDD" id="cd06261">
    <property type="entry name" value="TM_PBP2"/>
    <property type="match status" value="1"/>
</dbReference>
<reference evidence="9 10" key="1">
    <citation type="submission" date="2016-10" db="EMBL/GenBank/DDBJ databases">
        <authorList>
            <person name="de Groot N.N."/>
        </authorList>
    </citation>
    <scope>NUCLEOTIDE SEQUENCE [LARGE SCALE GENOMIC DNA]</scope>
    <source>
        <strain evidence="9 10">YAD2003</strain>
    </source>
</reference>
<keyword evidence="5 7" id="KW-1133">Transmembrane helix</keyword>
<name>A0A1H6JTL3_RUMFL</name>
<keyword evidence="4 7" id="KW-0812">Transmembrane</keyword>
<sequence>MKTKLKGISYSKYGYLFSIPFVVAFLIFTLYPTIFTATLGFTDRKGLIQESYHFLTTDIFRNFKDVLENESFKQSLKNTILIWVMNFIPQITIALLLTAWFTSHSNEIKGKGFFKVVFYMPNIITAATVAILFKAIFSYPKGPMNDLLVTSGLLDKEFFFTNSRTAARLIVAFIQFWTWYGNTMIVLVSGVLGISPDIYEAAEIDGANGVQTFFRITIPNLKTVLLYTLVTSLVGGLNMYDIPKVFLDGGPDSATLTTSVFIYKQAFAGSYIYNRAAAASMLMWLVIVICSALLFYVMRDKEEIKLNKQIKKAKKEARMAAKGGVNEWRL</sequence>
<feature type="transmembrane region" description="Helical" evidence="7">
    <location>
        <begin position="276"/>
        <end position="298"/>
    </location>
</feature>
<gene>
    <name evidence="9" type="ORF">SAMN02910265_01998</name>
</gene>
<accession>A0A1H6JTL3</accession>
<evidence type="ECO:0000256" key="7">
    <source>
        <dbReference type="RuleBase" id="RU363032"/>
    </source>
</evidence>
<proteinExistence type="inferred from homology"/>
<evidence type="ECO:0000256" key="4">
    <source>
        <dbReference type="ARBA" id="ARBA00022692"/>
    </source>
</evidence>
<organism evidence="9 10">
    <name type="scientific">Ruminococcus flavefaciens</name>
    <dbReference type="NCBI Taxonomy" id="1265"/>
    <lineage>
        <taxon>Bacteria</taxon>
        <taxon>Bacillati</taxon>
        <taxon>Bacillota</taxon>
        <taxon>Clostridia</taxon>
        <taxon>Eubacteriales</taxon>
        <taxon>Oscillospiraceae</taxon>
        <taxon>Ruminococcus</taxon>
    </lineage>
</organism>
<dbReference type="Proteomes" id="UP000183190">
    <property type="component" value="Unassembled WGS sequence"/>
</dbReference>
<dbReference type="Gene3D" id="1.10.3720.10">
    <property type="entry name" value="MetI-like"/>
    <property type="match status" value="1"/>
</dbReference>
<keyword evidence="2 7" id="KW-0813">Transport</keyword>
<evidence type="ECO:0000256" key="6">
    <source>
        <dbReference type="ARBA" id="ARBA00023136"/>
    </source>
</evidence>
<dbReference type="PANTHER" id="PTHR30193">
    <property type="entry name" value="ABC TRANSPORTER PERMEASE PROTEIN"/>
    <property type="match status" value="1"/>
</dbReference>
<evidence type="ECO:0000256" key="1">
    <source>
        <dbReference type="ARBA" id="ARBA00004651"/>
    </source>
</evidence>
<feature type="domain" description="ABC transmembrane type-1" evidence="8">
    <location>
        <begin position="76"/>
        <end position="294"/>
    </location>
</feature>
<dbReference type="GO" id="GO:0005886">
    <property type="term" value="C:plasma membrane"/>
    <property type="evidence" value="ECO:0007669"/>
    <property type="project" value="UniProtKB-SubCell"/>
</dbReference>
<feature type="transmembrane region" description="Helical" evidence="7">
    <location>
        <begin position="224"/>
        <end position="240"/>
    </location>
</feature>
<feature type="transmembrane region" description="Helical" evidence="7">
    <location>
        <begin position="80"/>
        <end position="101"/>
    </location>
</feature>
<evidence type="ECO:0000256" key="3">
    <source>
        <dbReference type="ARBA" id="ARBA00022475"/>
    </source>
</evidence>
<keyword evidence="3" id="KW-1003">Cell membrane</keyword>
<dbReference type="AlphaFoldDB" id="A0A1H6JTL3"/>
<evidence type="ECO:0000256" key="5">
    <source>
        <dbReference type="ARBA" id="ARBA00022989"/>
    </source>
</evidence>
<dbReference type="EMBL" id="FNWV01000006">
    <property type="protein sequence ID" value="SEH65937.1"/>
    <property type="molecule type" value="Genomic_DNA"/>
</dbReference>